<organism evidence="3 4">
    <name type="scientific">Azospirillum isscasi</name>
    <dbReference type="NCBI Taxonomy" id="3053926"/>
    <lineage>
        <taxon>Bacteria</taxon>
        <taxon>Pseudomonadati</taxon>
        <taxon>Pseudomonadota</taxon>
        <taxon>Alphaproteobacteria</taxon>
        <taxon>Rhodospirillales</taxon>
        <taxon>Azospirillaceae</taxon>
        <taxon>Azospirillum</taxon>
    </lineage>
</organism>
<dbReference type="NCBIfam" id="TIGR01841">
    <property type="entry name" value="phasin"/>
    <property type="match status" value="1"/>
</dbReference>
<dbReference type="RefSeq" id="WP_306706901.1">
    <property type="nucleotide sequence ID" value="NZ_JAUJFI010000056.1"/>
</dbReference>
<keyword evidence="4" id="KW-1185">Reference proteome</keyword>
<comment type="caution">
    <text evidence="3">The sequence shown here is derived from an EMBL/GenBank/DDBJ whole genome shotgun (WGS) entry which is preliminary data.</text>
</comment>
<dbReference type="EMBL" id="JAUJFI010000056">
    <property type="protein sequence ID" value="MDQ2103685.1"/>
    <property type="molecule type" value="Genomic_DNA"/>
</dbReference>
<evidence type="ECO:0000313" key="4">
    <source>
        <dbReference type="Proteomes" id="UP001227317"/>
    </source>
</evidence>
<feature type="coiled-coil region" evidence="1">
    <location>
        <begin position="47"/>
        <end position="88"/>
    </location>
</feature>
<dbReference type="Proteomes" id="UP001227317">
    <property type="component" value="Unassembled WGS sequence"/>
</dbReference>
<dbReference type="Pfam" id="PF09361">
    <property type="entry name" value="Phasin_2"/>
    <property type="match status" value="1"/>
</dbReference>
<accession>A0ABU0WHK7</accession>
<keyword evidence="1" id="KW-0175">Coiled coil</keyword>
<sequence>MTTVTKAKPAPTQAFESTAIQAAAAQAATQAKEQVEGFVKAGQEQAAKTFEQTASATKEQVEKLSAQLLKLSAELQALNKANVEALIESGSIATQGAEELTREVTAYAQASFDQSVTTGKALLTATSLKEIVDLQSAHVKASFDSFVAQSSRLQGIGTRVATAALTPLKDRVTVTVSTLSKPLAA</sequence>
<dbReference type="InterPro" id="IPR010127">
    <property type="entry name" value="Phasin_subfam-1"/>
</dbReference>
<gene>
    <name evidence="3" type="ORF">QSG27_13375</name>
</gene>
<feature type="domain" description="Phasin" evidence="2">
    <location>
        <begin position="74"/>
        <end position="172"/>
    </location>
</feature>
<evidence type="ECO:0000313" key="3">
    <source>
        <dbReference type="EMBL" id="MDQ2103685.1"/>
    </source>
</evidence>
<reference evidence="3 4" key="1">
    <citation type="submission" date="2023-06" db="EMBL/GenBank/DDBJ databases">
        <title>Azospirillum isscasensis sp.nov, a bacterium isolated from rhizosphere soil of rice.</title>
        <authorList>
            <person name="Wang H."/>
        </authorList>
    </citation>
    <scope>NUCLEOTIDE SEQUENCE [LARGE SCALE GENOMIC DNA]</scope>
    <source>
        <strain evidence="3 4">C340-1</strain>
    </source>
</reference>
<protein>
    <submittedName>
        <fullName evidence="3">Phasin family protein</fullName>
    </submittedName>
</protein>
<dbReference type="InterPro" id="IPR018968">
    <property type="entry name" value="Phasin"/>
</dbReference>
<name>A0ABU0WHK7_9PROT</name>
<evidence type="ECO:0000256" key="1">
    <source>
        <dbReference type="SAM" id="Coils"/>
    </source>
</evidence>
<proteinExistence type="predicted"/>
<evidence type="ECO:0000259" key="2">
    <source>
        <dbReference type="Pfam" id="PF09361"/>
    </source>
</evidence>